<dbReference type="InterPro" id="IPR047137">
    <property type="entry name" value="ORF3"/>
</dbReference>
<protein>
    <submittedName>
        <fullName evidence="2">SRPBCC family protein</fullName>
    </submittedName>
</protein>
<dbReference type="RefSeq" id="WP_171436223.1">
    <property type="nucleotide sequence ID" value="NZ_JABFJV010000114.1"/>
</dbReference>
<dbReference type="InterPro" id="IPR023393">
    <property type="entry name" value="START-like_dom_sf"/>
</dbReference>
<reference evidence="2 3" key="1">
    <citation type="submission" date="2020-05" db="EMBL/GenBank/DDBJ databases">
        <authorList>
            <person name="Whitworth D."/>
        </authorList>
    </citation>
    <scope>NUCLEOTIDE SEQUENCE [LARGE SCALE GENOMIC DNA]</scope>
    <source>
        <strain evidence="2 3">AB043B</strain>
    </source>
</reference>
<comment type="caution">
    <text evidence="2">The sequence shown here is derived from an EMBL/GenBank/DDBJ whole genome shotgun (WGS) entry which is preliminary data.</text>
</comment>
<keyword evidence="3" id="KW-1185">Reference proteome</keyword>
<dbReference type="InterPro" id="IPR019587">
    <property type="entry name" value="Polyketide_cyclase/dehydratase"/>
</dbReference>
<evidence type="ECO:0000313" key="3">
    <source>
        <dbReference type="Proteomes" id="UP000563426"/>
    </source>
</evidence>
<dbReference type="SUPFAM" id="SSF55961">
    <property type="entry name" value="Bet v1-like"/>
    <property type="match status" value="1"/>
</dbReference>
<accession>A0A7Y4KKK2</accession>
<dbReference type="PANTHER" id="PTHR33824:SF7">
    <property type="entry name" value="POLYKETIDE CYCLASE_DEHYDRASE AND LIPID TRANSPORT SUPERFAMILY PROTEIN"/>
    <property type="match status" value="1"/>
</dbReference>
<evidence type="ECO:0000313" key="2">
    <source>
        <dbReference type="EMBL" id="NOK35523.1"/>
    </source>
</evidence>
<dbReference type="EMBL" id="JABFJV010000114">
    <property type="protein sequence ID" value="NOK35523.1"/>
    <property type="molecule type" value="Genomic_DNA"/>
</dbReference>
<dbReference type="Gene3D" id="3.30.530.20">
    <property type="match status" value="1"/>
</dbReference>
<name>A0A7Y4KKK2_9BACT</name>
<dbReference type="Proteomes" id="UP000563426">
    <property type="component" value="Unassembled WGS sequence"/>
</dbReference>
<sequence length="256" mass="28002">MASSRTVALREVPPRDASSQEDLLPGRWSRAASTVVAGTLISLGLRRRSLGGTAMALASGALLYQGLHSRKRAPSTGGRTALRRVSTGVEARREPLVEVERTITVGRPAAELYRLWSEPSTLSRLMAHFADITPTRGGDGRHWRIHGPMGRELSWDSRIVEDRPPELHRWESTEDSPVKVQGQVRFKPAPADWGTEVTLHLAFSPPGGALGEALAKRMRGIPAMQVMKSLRRFKSLAETGEIPTLDHNPSARVSAD</sequence>
<feature type="region of interest" description="Disordered" evidence="1">
    <location>
        <begin position="1"/>
        <end position="23"/>
    </location>
</feature>
<dbReference type="PANTHER" id="PTHR33824">
    <property type="entry name" value="POLYKETIDE CYCLASE/DEHYDRASE AND LIPID TRANSPORT SUPERFAMILY PROTEIN"/>
    <property type="match status" value="1"/>
</dbReference>
<organism evidence="2 3">
    <name type="scientific">Corallococcus exercitus</name>
    <dbReference type="NCBI Taxonomy" id="2316736"/>
    <lineage>
        <taxon>Bacteria</taxon>
        <taxon>Pseudomonadati</taxon>
        <taxon>Myxococcota</taxon>
        <taxon>Myxococcia</taxon>
        <taxon>Myxococcales</taxon>
        <taxon>Cystobacterineae</taxon>
        <taxon>Myxococcaceae</taxon>
        <taxon>Corallococcus</taxon>
    </lineage>
</organism>
<dbReference type="Pfam" id="PF10604">
    <property type="entry name" value="Polyketide_cyc2"/>
    <property type="match status" value="1"/>
</dbReference>
<proteinExistence type="predicted"/>
<dbReference type="CDD" id="cd07817">
    <property type="entry name" value="SRPBCC_8"/>
    <property type="match status" value="1"/>
</dbReference>
<evidence type="ECO:0000256" key="1">
    <source>
        <dbReference type="SAM" id="MobiDB-lite"/>
    </source>
</evidence>
<dbReference type="AlphaFoldDB" id="A0A7Y4KKK2"/>
<gene>
    <name evidence="2" type="ORF">HMI49_20185</name>
</gene>